<evidence type="ECO:0000313" key="2">
    <source>
        <dbReference type="Proteomes" id="UP000622547"/>
    </source>
</evidence>
<name>A0A8J3XIK6_9ACTN</name>
<sequence>MSCGDQSAVTGGPRAGTGLIITGARPSVLGGTLIDVTLTDGGDDRTPLLARPIWETWYRGVPTTPNQ</sequence>
<dbReference type="AlphaFoldDB" id="A0A8J3XIK6"/>
<keyword evidence="2" id="KW-1185">Reference proteome</keyword>
<accession>A0A8J3XIK6</accession>
<protein>
    <submittedName>
        <fullName evidence="1">Uncharacterized protein</fullName>
    </submittedName>
</protein>
<dbReference type="Proteomes" id="UP000622547">
    <property type="component" value="Unassembled WGS sequence"/>
</dbReference>
<reference evidence="1 2" key="1">
    <citation type="submission" date="2021-01" db="EMBL/GenBank/DDBJ databases">
        <title>Whole genome shotgun sequence of Planotetraspora phitsanulokensis NBRC 104273.</title>
        <authorList>
            <person name="Komaki H."/>
            <person name="Tamura T."/>
        </authorList>
    </citation>
    <scope>NUCLEOTIDE SEQUENCE [LARGE SCALE GENOMIC DNA]</scope>
    <source>
        <strain evidence="1 2">NBRC 104273</strain>
    </source>
</reference>
<proteinExistence type="predicted"/>
<organism evidence="1 2">
    <name type="scientific">Planotetraspora phitsanulokensis</name>
    <dbReference type="NCBI Taxonomy" id="575192"/>
    <lineage>
        <taxon>Bacteria</taxon>
        <taxon>Bacillati</taxon>
        <taxon>Actinomycetota</taxon>
        <taxon>Actinomycetes</taxon>
        <taxon>Streptosporangiales</taxon>
        <taxon>Streptosporangiaceae</taxon>
        <taxon>Planotetraspora</taxon>
    </lineage>
</organism>
<evidence type="ECO:0000313" key="1">
    <source>
        <dbReference type="EMBL" id="GII43267.1"/>
    </source>
</evidence>
<dbReference type="EMBL" id="BOOP01000054">
    <property type="protein sequence ID" value="GII43267.1"/>
    <property type="molecule type" value="Genomic_DNA"/>
</dbReference>
<gene>
    <name evidence="1" type="ORF">Pph01_82700</name>
</gene>
<comment type="caution">
    <text evidence="1">The sequence shown here is derived from an EMBL/GenBank/DDBJ whole genome shotgun (WGS) entry which is preliminary data.</text>
</comment>